<dbReference type="CDD" id="cd17321">
    <property type="entry name" value="MFS_MMR_MDR_like"/>
    <property type="match status" value="1"/>
</dbReference>
<dbReference type="NCBIfam" id="TIGR00711">
    <property type="entry name" value="efflux_EmrB"/>
    <property type="match status" value="1"/>
</dbReference>
<evidence type="ECO:0000256" key="1">
    <source>
        <dbReference type="ARBA" id="ARBA00004651"/>
    </source>
</evidence>
<feature type="transmembrane region" description="Helical" evidence="9">
    <location>
        <begin position="334"/>
        <end position="353"/>
    </location>
</feature>
<dbReference type="InterPro" id="IPR004638">
    <property type="entry name" value="EmrB-like"/>
</dbReference>
<dbReference type="InterPro" id="IPR020846">
    <property type="entry name" value="MFS_dom"/>
</dbReference>
<gene>
    <name evidence="11" type="ORF">KTC_22090</name>
</gene>
<sequence>MQQTTGEKTVSRGWILFGAALATLMSSLDTSIVNIALPTIITDLHASFAQAQWVVLSYMLVVTSLIVGIGRLSDLFGKKRLYLIGLALFSLTSLFCGLSPTADWLIAMRALQGLGAAVLMALSFAIVSDAYHGMKAGHALGILTAMVAFGIALGPTLGGLLLSAFSWHAIFIINVPFGLLACGVIWVFLPGKTFQEQTWRFDWPGMIVLALTLGCYAFAMTEAEELGFTSPLVLGLLGGAVSGVLLFLWLERRVMSPLLPLQIFRNATLSISLLVSVLVYTVMMGVILIMPFFLSEGESYSSVLTGLLMSTGALITALLSTPVGLLANRFGARPIMAIGVALMVVGCLFMSTITIKAGIAGFTFRLAIINIGLALFQTPNNTAMMESALPSQRGLISGLLSLARTLGLTTGASFMGTIYASMVAIAAQTGVTHPQAVEAGTHGSFLVASALIGIAFLLTLLVLRIQRKPVTNKQDTALSQPTSTGKLSLDEQHTSI</sequence>
<keyword evidence="7 9" id="KW-0472">Membrane</keyword>
<evidence type="ECO:0000256" key="4">
    <source>
        <dbReference type="ARBA" id="ARBA00022475"/>
    </source>
</evidence>
<evidence type="ECO:0000256" key="2">
    <source>
        <dbReference type="ARBA" id="ARBA00008537"/>
    </source>
</evidence>
<feature type="transmembrane region" description="Helical" evidence="9">
    <location>
        <begin position="167"/>
        <end position="189"/>
    </location>
</feature>
<keyword evidence="3" id="KW-0813">Transport</keyword>
<feature type="region of interest" description="Disordered" evidence="8">
    <location>
        <begin position="473"/>
        <end position="496"/>
    </location>
</feature>
<dbReference type="Gene3D" id="1.20.1250.20">
    <property type="entry name" value="MFS general substrate transporter like domains"/>
    <property type="match status" value="1"/>
</dbReference>
<dbReference type="GO" id="GO:0005886">
    <property type="term" value="C:plasma membrane"/>
    <property type="evidence" value="ECO:0007669"/>
    <property type="project" value="UniProtKB-SubCell"/>
</dbReference>
<organism evidence="11">
    <name type="scientific">Thermosporothrix sp. COM3</name>
    <dbReference type="NCBI Taxonomy" id="2490863"/>
    <lineage>
        <taxon>Bacteria</taxon>
        <taxon>Bacillati</taxon>
        <taxon>Chloroflexota</taxon>
        <taxon>Ktedonobacteria</taxon>
        <taxon>Ktedonobacterales</taxon>
        <taxon>Thermosporotrichaceae</taxon>
        <taxon>Thermosporothrix</taxon>
    </lineage>
</organism>
<dbReference type="PRINTS" id="PR01036">
    <property type="entry name" value="TCRTETB"/>
</dbReference>
<feature type="transmembrane region" description="Helical" evidence="9">
    <location>
        <begin position="201"/>
        <end position="219"/>
    </location>
</feature>
<dbReference type="EMBL" id="AP019376">
    <property type="protein sequence ID" value="BBH87458.1"/>
    <property type="molecule type" value="Genomic_DNA"/>
</dbReference>
<evidence type="ECO:0000256" key="3">
    <source>
        <dbReference type="ARBA" id="ARBA00022448"/>
    </source>
</evidence>
<evidence type="ECO:0000256" key="5">
    <source>
        <dbReference type="ARBA" id="ARBA00022692"/>
    </source>
</evidence>
<feature type="domain" description="Major facilitator superfamily (MFS) profile" evidence="10">
    <location>
        <begin position="15"/>
        <end position="467"/>
    </location>
</feature>
<comment type="similarity">
    <text evidence="2">Belongs to the major facilitator superfamily. EmrB family.</text>
</comment>
<dbReference type="InterPro" id="IPR036259">
    <property type="entry name" value="MFS_trans_sf"/>
</dbReference>
<dbReference type="Pfam" id="PF07690">
    <property type="entry name" value="MFS_1"/>
    <property type="match status" value="1"/>
</dbReference>
<evidence type="ECO:0000256" key="8">
    <source>
        <dbReference type="SAM" id="MobiDB-lite"/>
    </source>
</evidence>
<keyword evidence="6 9" id="KW-1133">Transmembrane helix</keyword>
<feature type="transmembrane region" description="Helical" evidence="9">
    <location>
        <begin position="106"/>
        <end position="127"/>
    </location>
</feature>
<keyword evidence="5 9" id="KW-0812">Transmembrane</keyword>
<feature type="transmembrane region" description="Helical" evidence="9">
    <location>
        <begin position="49"/>
        <end position="69"/>
    </location>
</feature>
<feature type="transmembrane region" description="Helical" evidence="9">
    <location>
        <begin position="359"/>
        <end position="378"/>
    </location>
</feature>
<feature type="transmembrane region" description="Helical" evidence="9">
    <location>
        <begin position="399"/>
        <end position="425"/>
    </location>
</feature>
<evidence type="ECO:0000256" key="9">
    <source>
        <dbReference type="SAM" id="Phobius"/>
    </source>
</evidence>
<dbReference type="Gene3D" id="1.20.1720.10">
    <property type="entry name" value="Multidrug resistance protein D"/>
    <property type="match status" value="1"/>
</dbReference>
<feature type="transmembrane region" description="Helical" evidence="9">
    <location>
        <begin position="139"/>
        <end position="161"/>
    </location>
</feature>
<feature type="transmembrane region" description="Helical" evidence="9">
    <location>
        <begin position="231"/>
        <end position="250"/>
    </location>
</feature>
<dbReference type="PANTHER" id="PTHR42718">
    <property type="entry name" value="MAJOR FACILITATOR SUPERFAMILY MULTIDRUG TRANSPORTER MFSC"/>
    <property type="match status" value="1"/>
</dbReference>
<evidence type="ECO:0000313" key="11">
    <source>
        <dbReference type="EMBL" id="BBH87458.1"/>
    </source>
</evidence>
<feature type="transmembrane region" description="Helical" evidence="9">
    <location>
        <begin position="12"/>
        <end position="37"/>
    </location>
</feature>
<dbReference type="GO" id="GO:0022857">
    <property type="term" value="F:transmembrane transporter activity"/>
    <property type="evidence" value="ECO:0007669"/>
    <property type="project" value="InterPro"/>
</dbReference>
<dbReference type="AlphaFoldDB" id="A0A455SJC9"/>
<dbReference type="InterPro" id="IPR011701">
    <property type="entry name" value="MFS"/>
</dbReference>
<feature type="transmembrane region" description="Helical" evidence="9">
    <location>
        <begin position="81"/>
        <end position="100"/>
    </location>
</feature>
<dbReference type="SUPFAM" id="SSF103473">
    <property type="entry name" value="MFS general substrate transporter"/>
    <property type="match status" value="1"/>
</dbReference>
<evidence type="ECO:0000256" key="6">
    <source>
        <dbReference type="ARBA" id="ARBA00022989"/>
    </source>
</evidence>
<feature type="transmembrane region" description="Helical" evidence="9">
    <location>
        <begin position="445"/>
        <end position="463"/>
    </location>
</feature>
<proteinExistence type="inferred from homology"/>
<feature type="compositionally biased region" description="Polar residues" evidence="8">
    <location>
        <begin position="473"/>
        <end position="486"/>
    </location>
</feature>
<feature type="transmembrane region" description="Helical" evidence="9">
    <location>
        <begin position="271"/>
        <end position="294"/>
    </location>
</feature>
<evidence type="ECO:0000259" key="10">
    <source>
        <dbReference type="PROSITE" id="PS50850"/>
    </source>
</evidence>
<comment type="subcellular location">
    <subcellularLocation>
        <location evidence="1">Cell membrane</location>
        <topology evidence="1">Multi-pass membrane protein</topology>
    </subcellularLocation>
</comment>
<dbReference type="PROSITE" id="PS50850">
    <property type="entry name" value="MFS"/>
    <property type="match status" value="1"/>
</dbReference>
<dbReference type="PANTHER" id="PTHR42718:SF9">
    <property type="entry name" value="MAJOR FACILITATOR SUPERFAMILY MULTIDRUG TRANSPORTER MFSC"/>
    <property type="match status" value="1"/>
</dbReference>
<feature type="transmembrane region" description="Helical" evidence="9">
    <location>
        <begin position="306"/>
        <end position="327"/>
    </location>
</feature>
<accession>A0A455SJC9</accession>
<evidence type="ECO:0000256" key="7">
    <source>
        <dbReference type="ARBA" id="ARBA00023136"/>
    </source>
</evidence>
<name>A0A455SJC9_9CHLR</name>
<reference evidence="11" key="1">
    <citation type="submission" date="2018-12" db="EMBL/GenBank/DDBJ databases">
        <title>Novel natural products biosynthetic potential of the class Ktedonobacteria.</title>
        <authorList>
            <person name="Zheng Y."/>
            <person name="Saitou A."/>
            <person name="Wang C.M."/>
            <person name="Toyoda A."/>
            <person name="Minakuchi Y."/>
            <person name="Sekiguchi Y."/>
            <person name="Ueda K."/>
            <person name="Takano H."/>
            <person name="Sakai Y."/>
            <person name="Yokota A."/>
            <person name="Yabe S."/>
        </authorList>
    </citation>
    <scope>NUCLEOTIDE SEQUENCE</scope>
    <source>
        <strain evidence="11">COM3</strain>
    </source>
</reference>
<protein>
    <submittedName>
        <fullName evidence="11">MFS transporter</fullName>
    </submittedName>
</protein>
<keyword evidence="4" id="KW-1003">Cell membrane</keyword>